<dbReference type="SUPFAM" id="SSF55205">
    <property type="entry name" value="EPT/RTPC-like"/>
    <property type="match status" value="1"/>
</dbReference>
<dbReference type="Proteomes" id="UP000503399">
    <property type="component" value="Chromosome"/>
</dbReference>
<dbReference type="CDD" id="cd01555">
    <property type="entry name" value="UdpNAET"/>
    <property type="match status" value="1"/>
</dbReference>
<dbReference type="GO" id="GO:0005737">
    <property type="term" value="C:cytoplasm"/>
    <property type="evidence" value="ECO:0007669"/>
    <property type="project" value="UniProtKB-SubCell"/>
</dbReference>
<feature type="binding site" evidence="12">
    <location>
        <begin position="22"/>
        <end position="23"/>
    </location>
    <ligand>
        <name>phosphoenolpyruvate</name>
        <dbReference type="ChEBI" id="CHEBI:58702"/>
    </ligand>
</feature>
<dbReference type="KEGG" id="hfv:R50_0962"/>
<comment type="pathway">
    <text evidence="2 12">Cell wall biogenesis; peptidoglycan biosynthesis.</text>
</comment>
<evidence type="ECO:0000256" key="3">
    <source>
        <dbReference type="ARBA" id="ARBA00022490"/>
    </source>
</evidence>
<name>A0A6F8ZF21_9FIRM</name>
<sequence>MGEFVVQGGRRLAGTLRVNGAKNAVLPLMAASLLADRPVFLEGVPDLTDVEVMVAVLRALGAVVERDGDALTIDPRPVQGYAVPAELMQRMRASMFVLGPLLARMGRAEMVQPGGCAIGERPVDLHLHGLAALGARVEEDGPVTRLVAERPLRGADIHLAYPSVGATENLMMAAAGAQGETHIQNAAQEPEIVDLAVLLSEMGVTVRGAGTPLIRVVGRAGPLSGGVRHAVIPDRIEAGTFLLAAAATGGEVVLDNALAVHLPGLLEVLREAGAEVWSPRPDAVALAAPETYPPARITVQTGPYPGFATDLQSPLTAFLTRVPGMHTVVERVFENRMGYVRELVRMGAQIGVDRRVATVHGGTPLHGATVVARDLRAGAALIIAALAAEGETVVQGAELIERGYERLADRLGALGARIARR</sequence>
<feature type="modified residue" description="2-(S-cysteinyl)pyruvic acid O-phosphothioketal" evidence="12">
    <location>
        <position position="116"/>
    </location>
</feature>
<dbReference type="GO" id="GO:0008360">
    <property type="term" value="P:regulation of cell shape"/>
    <property type="evidence" value="ECO:0007669"/>
    <property type="project" value="UniProtKB-KW"/>
</dbReference>
<dbReference type="InterPro" id="IPR001986">
    <property type="entry name" value="Enolpyruvate_Tfrase_dom"/>
</dbReference>
<dbReference type="GO" id="GO:0009252">
    <property type="term" value="P:peptidoglycan biosynthetic process"/>
    <property type="evidence" value="ECO:0007669"/>
    <property type="project" value="UniProtKB-UniRule"/>
</dbReference>
<evidence type="ECO:0000256" key="12">
    <source>
        <dbReference type="HAMAP-Rule" id="MF_00111"/>
    </source>
</evidence>
<dbReference type="EMBL" id="LR778114">
    <property type="protein sequence ID" value="CAB1128468.1"/>
    <property type="molecule type" value="Genomic_DNA"/>
</dbReference>
<feature type="active site" description="Proton donor" evidence="12">
    <location>
        <position position="116"/>
    </location>
</feature>
<comment type="caution">
    <text evidence="12">Lacks conserved residue(s) required for the propagation of feature annotation.</text>
</comment>
<comment type="catalytic activity">
    <reaction evidence="11 12">
        <text>phosphoenolpyruvate + UDP-N-acetyl-alpha-D-glucosamine = UDP-N-acetyl-3-O-(1-carboxyvinyl)-alpha-D-glucosamine + phosphate</text>
        <dbReference type="Rhea" id="RHEA:18681"/>
        <dbReference type="ChEBI" id="CHEBI:43474"/>
        <dbReference type="ChEBI" id="CHEBI:57705"/>
        <dbReference type="ChEBI" id="CHEBI:58702"/>
        <dbReference type="ChEBI" id="CHEBI:68483"/>
        <dbReference type="EC" id="2.5.1.7"/>
    </reaction>
</comment>
<dbReference type="PANTHER" id="PTHR43783:SF1">
    <property type="entry name" value="UDP-N-ACETYLGLUCOSAMINE 1-CARBOXYVINYLTRANSFERASE"/>
    <property type="match status" value="1"/>
</dbReference>
<keyword evidence="7 12" id="KW-0573">Peptidoglycan synthesis</keyword>
<evidence type="ECO:0000256" key="5">
    <source>
        <dbReference type="ARBA" id="ARBA00022679"/>
    </source>
</evidence>
<evidence type="ECO:0000313" key="15">
    <source>
        <dbReference type="Proteomes" id="UP000503399"/>
    </source>
</evidence>
<feature type="binding site" evidence="12">
    <location>
        <position position="310"/>
    </location>
    <ligand>
        <name>UDP-N-acetyl-alpha-D-glucosamine</name>
        <dbReference type="ChEBI" id="CHEBI:57705"/>
    </ligand>
</feature>
<evidence type="ECO:0000256" key="4">
    <source>
        <dbReference type="ARBA" id="ARBA00022618"/>
    </source>
</evidence>
<evidence type="ECO:0000256" key="7">
    <source>
        <dbReference type="ARBA" id="ARBA00022984"/>
    </source>
</evidence>
<dbReference type="UniPathway" id="UPA00219"/>
<evidence type="ECO:0000256" key="2">
    <source>
        <dbReference type="ARBA" id="ARBA00004752"/>
    </source>
</evidence>
<dbReference type="PANTHER" id="PTHR43783">
    <property type="entry name" value="UDP-N-ACETYLGLUCOSAMINE 1-CARBOXYVINYLTRANSFERASE"/>
    <property type="match status" value="1"/>
</dbReference>
<dbReference type="NCBIfam" id="TIGR01072">
    <property type="entry name" value="murA"/>
    <property type="match status" value="1"/>
</dbReference>
<keyword evidence="8 12" id="KW-0131">Cell cycle</keyword>
<evidence type="ECO:0000256" key="6">
    <source>
        <dbReference type="ARBA" id="ARBA00022960"/>
    </source>
</evidence>
<dbReference type="GO" id="GO:0071555">
    <property type="term" value="P:cell wall organization"/>
    <property type="evidence" value="ECO:0007669"/>
    <property type="project" value="UniProtKB-KW"/>
</dbReference>
<accession>A0A6F8ZF21</accession>
<dbReference type="AlphaFoldDB" id="A0A6F8ZF21"/>
<keyword evidence="9 12" id="KW-0961">Cell wall biogenesis/degradation</keyword>
<reference evidence="14 15" key="1">
    <citation type="submission" date="2020-02" db="EMBL/GenBank/DDBJ databases">
        <authorList>
            <person name="Hogendoorn C."/>
        </authorList>
    </citation>
    <scope>NUCLEOTIDE SEQUENCE [LARGE SCALE GENOMIC DNA]</scope>
    <source>
        <strain evidence="14">R501</strain>
    </source>
</reference>
<keyword evidence="5 12" id="KW-0808">Transferase</keyword>
<dbReference type="InterPro" id="IPR013792">
    <property type="entry name" value="RNA3'P_cycl/enolpyr_Trfase_a/b"/>
</dbReference>
<comment type="similarity">
    <text evidence="10 12">Belongs to the EPSP synthase family. MurA subfamily.</text>
</comment>
<keyword evidence="4 12" id="KW-0132">Cell division</keyword>
<evidence type="ECO:0000256" key="9">
    <source>
        <dbReference type="ARBA" id="ARBA00023316"/>
    </source>
</evidence>
<dbReference type="GO" id="GO:0019277">
    <property type="term" value="P:UDP-N-acetylgalactosamine biosynthetic process"/>
    <property type="evidence" value="ECO:0007669"/>
    <property type="project" value="InterPro"/>
</dbReference>
<evidence type="ECO:0000256" key="1">
    <source>
        <dbReference type="ARBA" id="ARBA00004496"/>
    </source>
</evidence>
<feature type="binding site" evidence="12">
    <location>
        <position position="92"/>
    </location>
    <ligand>
        <name>UDP-N-acetyl-alpha-D-glucosamine</name>
        <dbReference type="ChEBI" id="CHEBI:57705"/>
    </ligand>
</feature>
<dbReference type="InterPro" id="IPR005750">
    <property type="entry name" value="UDP_GlcNAc_COvinyl_MurA"/>
</dbReference>
<protein>
    <recommendedName>
        <fullName evidence="12">UDP-N-acetylglucosamine 1-carboxyvinyltransferase</fullName>
        <ecNumber evidence="12">2.5.1.7</ecNumber>
    </recommendedName>
    <alternativeName>
        <fullName evidence="12">Enoylpyruvate transferase</fullName>
    </alternativeName>
    <alternativeName>
        <fullName evidence="12">UDP-N-acetylglucosamine enolpyruvyl transferase</fullName>
        <shortName evidence="12">EPT</shortName>
    </alternativeName>
</protein>
<dbReference type="InterPro" id="IPR050068">
    <property type="entry name" value="MurA_subfamily"/>
</dbReference>
<feature type="binding site" evidence="12">
    <location>
        <position position="332"/>
    </location>
    <ligand>
        <name>UDP-N-acetyl-alpha-D-glucosamine</name>
        <dbReference type="ChEBI" id="CHEBI:57705"/>
    </ligand>
</feature>
<dbReference type="Pfam" id="PF00275">
    <property type="entry name" value="EPSP_synthase"/>
    <property type="match status" value="1"/>
</dbReference>
<keyword evidence="15" id="KW-1185">Reference proteome</keyword>
<feature type="binding site" evidence="12">
    <location>
        <begin position="121"/>
        <end position="125"/>
    </location>
    <ligand>
        <name>UDP-N-acetyl-alpha-D-glucosamine</name>
        <dbReference type="ChEBI" id="CHEBI:57705"/>
    </ligand>
</feature>
<keyword evidence="3 12" id="KW-0963">Cytoplasm</keyword>
<dbReference type="NCBIfam" id="NF006873">
    <property type="entry name" value="PRK09369.1"/>
    <property type="match status" value="1"/>
</dbReference>
<evidence type="ECO:0000256" key="10">
    <source>
        <dbReference type="ARBA" id="ARBA00038367"/>
    </source>
</evidence>
<evidence type="ECO:0000259" key="13">
    <source>
        <dbReference type="Pfam" id="PF00275"/>
    </source>
</evidence>
<feature type="domain" description="Enolpyruvate transferase" evidence="13">
    <location>
        <begin position="6"/>
        <end position="411"/>
    </location>
</feature>
<keyword evidence="12" id="KW-0670">Pyruvate</keyword>
<evidence type="ECO:0000256" key="11">
    <source>
        <dbReference type="ARBA" id="ARBA00047527"/>
    </source>
</evidence>
<comment type="subcellular location">
    <subcellularLocation>
        <location evidence="1 12">Cytoplasm</location>
    </subcellularLocation>
</comment>
<dbReference type="HAMAP" id="MF_00111">
    <property type="entry name" value="MurA"/>
    <property type="match status" value="1"/>
</dbReference>
<dbReference type="InterPro" id="IPR036968">
    <property type="entry name" value="Enolpyruvate_Tfrase_sf"/>
</dbReference>
<keyword evidence="6 12" id="KW-0133">Cell shape</keyword>
<proteinExistence type="inferred from homology"/>
<dbReference type="Gene3D" id="3.65.10.10">
    <property type="entry name" value="Enolpyruvate transferase domain"/>
    <property type="match status" value="2"/>
</dbReference>
<gene>
    <name evidence="12 14" type="primary">murA</name>
    <name evidence="14" type="ORF">R50_0962</name>
</gene>
<comment type="function">
    <text evidence="12">Cell wall formation. Adds enolpyruvyl to UDP-N-acetylglucosamine.</text>
</comment>
<dbReference type="GO" id="GO:0008760">
    <property type="term" value="F:UDP-N-acetylglucosamine 1-carboxyvinyltransferase activity"/>
    <property type="evidence" value="ECO:0007669"/>
    <property type="project" value="UniProtKB-UniRule"/>
</dbReference>
<dbReference type="GO" id="GO:0051301">
    <property type="term" value="P:cell division"/>
    <property type="evidence" value="ECO:0007669"/>
    <property type="project" value="UniProtKB-KW"/>
</dbReference>
<evidence type="ECO:0000313" key="14">
    <source>
        <dbReference type="EMBL" id="CAB1128468.1"/>
    </source>
</evidence>
<dbReference type="EC" id="2.5.1.7" evidence="12"/>
<evidence type="ECO:0000256" key="8">
    <source>
        <dbReference type="ARBA" id="ARBA00023306"/>
    </source>
</evidence>
<organism evidence="14 15">
    <name type="scientific">Candidatus Hydrogenisulfobacillus filiaventi</name>
    <dbReference type="NCBI Taxonomy" id="2707344"/>
    <lineage>
        <taxon>Bacteria</taxon>
        <taxon>Bacillati</taxon>
        <taxon>Bacillota</taxon>
        <taxon>Clostridia</taxon>
        <taxon>Eubacteriales</taxon>
        <taxon>Clostridiales Family XVII. Incertae Sedis</taxon>
        <taxon>Candidatus Hydrogenisulfobacillus</taxon>
    </lineage>
</organism>